<dbReference type="EMBL" id="BMAW01034725">
    <property type="protein sequence ID" value="GFU36444.1"/>
    <property type="molecule type" value="Genomic_DNA"/>
</dbReference>
<organism evidence="1 2">
    <name type="scientific">Nephila pilipes</name>
    <name type="common">Giant wood spider</name>
    <name type="synonym">Nephila maculata</name>
    <dbReference type="NCBI Taxonomy" id="299642"/>
    <lineage>
        <taxon>Eukaryota</taxon>
        <taxon>Metazoa</taxon>
        <taxon>Ecdysozoa</taxon>
        <taxon>Arthropoda</taxon>
        <taxon>Chelicerata</taxon>
        <taxon>Arachnida</taxon>
        <taxon>Araneae</taxon>
        <taxon>Araneomorphae</taxon>
        <taxon>Entelegynae</taxon>
        <taxon>Araneoidea</taxon>
        <taxon>Nephilidae</taxon>
        <taxon>Nephila</taxon>
    </lineage>
</organism>
<proteinExistence type="predicted"/>
<dbReference type="AlphaFoldDB" id="A0A8X6QTX8"/>
<gene>
    <name evidence="1" type="ORF">NPIL_94351</name>
</gene>
<comment type="caution">
    <text evidence="1">The sequence shown here is derived from an EMBL/GenBank/DDBJ whole genome shotgun (WGS) entry which is preliminary data.</text>
</comment>
<name>A0A8X6QTX8_NEPPI</name>
<reference evidence="1" key="1">
    <citation type="submission" date="2020-08" db="EMBL/GenBank/DDBJ databases">
        <title>Multicomponent nature underlies the extraordinary mechanical properties of spider dragline silk.</title>
        <authorList>
            <person name="Kono N."/>
            <person name="Nakamura H."/>
            <person name="Mori M."/>
            <person name="Yoshida Y."/>
            <person name="Ohtoshi R."/>
            <person name="Malay A.D."/>
            <person name="Moran D.A.P."/>
            <person name="Tomita M."/>
            <person name="Numata K."/>
            <person name="Arakawa K."/>
        </authorList>
    </citation>
    <scope>NUCLEOTIDE SEQUENCE</scope>
</reference>
<dbReference type="Proteomes" id="UP000887013">
    <property type="component" value="Unassembled WGS sequence"/>
</dbReference>
<protein>
    <submittedName>
        <fullName evidence="1">Uncharacterized protein</fullName>
    </submittedName>
</protein>
<accession>A0A8X6QTX8</accession>
<sequence>MPDEKNRPHSSKKKIIDPPLEIKMDLHDIQQRVRLIENVHSNCDSSIIHTRRKYRQYSNFRVFTSDNMIRNLIFQFAEAEVVSIFLRCSLLFLCTDKAEEVVRLSILKDLSTYTSHRFT</sequence>
<keyword evidence="2" id="KW-1185">Reference proteome</keyword>
<evidence type="ECO:0000313" key="1">
    <source>
        <dbReference type="EMBL" id="GFU36444.1"/>
    </source>
</evidence>
<evidence type="ECO:0000313" key="2">
    <source>
        <dbReference type="Proteomes" id="UP000887013"/>
    </source>
</evidence>